<sequence length="140" mass="16709">LPVCAMFYIAFCNIPIEKEEIKKSIDYIENNIETHDAVYVYYGSSAPFQFYREINYVDIDNKIIFGTSHRGDFKKYYYELLNLRGRVWLLFSHIFPFSGNVKESDYMIDFLIRNGSELLDKKRYKGSIVYYVDTKKTNRD</sequence>
<dbReference type="AlphaFoldDB" id="X0VDV9"/>
<comment type="caution">
    <text evidence="1">The sequence shown here is derived from an EMBL/GenBank/DDBJ whole genome shotgun (WGS) entry which is preliminary data.</text>
</comment>
<organism evidence="1">
    <name type="scientific">marine sediment metagenome</name>
    <dbReference type="NCBI Taxonomy" id="412755"/>
    <lineage>
        <taxon>unclassified sequences</taxon>
        <taxon>metagenomes</taxon>
        <taxon>ecological metagenomes</taxon>
    </lineage>
</organism>
<accession>X0VDV9</accession>
<evidence type="ECO:0000313" key="1">
    <source>
        <dbReference type="EMBL" id="GAG16359.1"/>
    </source>
</evidence>
<dbReference type="EMBL" id="BARS01036556">
    <property type="protein sequence ID" value="GAG16359.1"/>
    <property type="molecule type" value="Genomic_DNA"/>
</dbReference>
<gene>
    <name evidence="1" type="ORF">S01H1_56168</name>
</gene>
<feature type="non-terminal residue" evidence="1">
    <location>
        <position position="1"/>
    </location>
</feature>
<name>X0VDV9_9ZZZZ</name>
<reference evidence="1" key="1">
    <citation type="journal article" date="2014" name="Front. Microbiol.">
        <title>High frequency of phylogenetically diverse reductive dehalogenase-homologous genes in deep subseafloor sedimentary metagenomes.</title>
        <authorList>
            <person name="Kawai M."/>
            <person name="Futagami T."/>
            <person name="Toyoda A."/>
            <person name="Takaki Y."/>
            <person name="Nishi S."/>
            <person name="Hori S."/>
            <person name="Arai W."/>
            <person name="Tsubouchi T."/>
            <person name="Morono Y."/>
            <person name="Uchiyama I."/>
            <person name="Ito T."/>
            <person name="Fujiyama A."/>
            <person name="Inagaki F."/>
            <person name="Takami H."/>
        </authorList>
    </citation>
    <scope>NUCLEOTIDE SEQUENCE</scope>
    <source>
        <strain evidence="1">Expedition CK06-06</strain>
    </source>
</reference>
<protein>
    <submittedName>
        <fullName evidence="1">Uncharacterized protein</fullName>
    </submittedName>
</protein>
<proteinExistence type="predicted"/>